<evidence type="ECO:0000313" key="2">
    <source>
        <dbReference type="Proteomes" id="UP000464700"/>
    </source>
</evidence>
<dbReference type="RefSeq" id="WP_109374330.1">
    <property type="nucleotide sequence ID" value="NZ_CP043925.1"/>
</dbReference>
<dbReference type="KEGG" id="pcol:F1325_17810"/>
<name>A0A6I7D8Q7_9GAMM</name>
<organism evidence="1 2">
    <name type="scientific">Proteus columbae</name>
    <dbReference type="NCBI Taxonomy" id="1987580"/>
    <lineage>
        <taxon>Bacteria</taxon>
        <taxon>Pseudomonadati</taxon>
        <taxon>Pseudomonadota</taxon>
        <taxon>Gammaproteobacteria</taxon>
        <taxon>Enterobacterales</taxon>
        <taxon>Morganellaceae</taxon>
        <taxon>Proteus</taxon>
    </lineage>
</organism>
<protein>
    <submittedName>
        <fullName evidence="1">Uncharacterized protein</fullName>
    </submittedName>
</protein>
<sequence>MNDENNFFEKIKASLDRASSIIDIKKQIENKMSIVIEKLEMITNNKIKILFKDNHHYCPKFINSERLIYIDKVNVSDESGFILFGYSFSKINGFPIEIETEMESFHAEDIDDLLHIIVNIIDRESIRIMELVHHPLKDNSSKNNVI</sequence>
<gene>
    <name evidence="1" type="ORF">F1325_17810</name>
</gene>
<dbReference type="EMBL" id="CP043925">
    <property type="protein sequence ID" value="QHN12186.1"/>
    <property type="molecule type" value="Genomic_DNA"/>
</dbReference>
<dbReference type="Proteomes" id="UP000464700">
    <property type="component" value="Chromosome"/>
</dbReference>
<dbReference type="AlphaFoldDB" id="A0A6I7D8Q7"/>
<evidence type="ECO:0000313" key="1">
    <source>
        <dbReference type="EMBL" id="QHN12186.1"/>
    </source>
</evidence>
<proteinExistence type="predicted"/>
<keyword evidence="2" id="KW-1185">Reference proteome</keyword>
<accession>A0A6I7D8Q7</accession>
<reference evidence="1 2" key="1">
    <citation type="submission" date="2019-09" db="EMBL/GenBank/DDBJ databases">
        <title>Emergence of a chromosome-mediated tetracycline resistance gene in Proteus strain.</title>
        <authorList>
            <person name="He D."/>
            <person name="Wang L."/>
        </authorList>
    </citation>
    <scope>NUCLEOTIDE SEQUENCE [LARGE SCALE GENOMIC DNA]</scope>
    <source>
        <strain evidence="1 2">T60</strain>
    </source>
</reference>